<protein>
    <recommendedName>
        <fullName evidence="3">Glycosyltransferase</fullName>
    </recommendedName>
</protein>
<evidence type="ECO:0000313" key="1">
    <source>
        <dbReference type="EMBL" id="MFD2264564.1"/>
    </source>
</evidence>
<evidence type="ECO:0008006" key="3">
    <source>
        <dbReference type="Google" id="ProtNLM"/>
    </source>
</evidence>
<proteinExistence type="predicted"/>
<accession>A0ABW5DVQ3</accession>
<comment type="caution">
    <text evidence="1">The sequence shown here is derived from an EMBL/GenBank/DDBJ whole genome shotgun (WGS) entry which is preliminary data.</text>
</comment>
<dbReference type="Gene3D" id="3.40.50.2000">
    <property type="entry name" value="Glycogen Phosphorylase B"/>
    <property type="match status" value="1"/>
</dbReference>
<keyword evidence="2" id="KW-1185">Reference proteome</keyword>
<organism evidence="1 2">
    <name type="scientific">Lacibacterium aquatile</name>
    <dbReference type="NCBI Taxonomy" id="1168082"/>
    <lineage>
        <taxon>Bacteria</taxon>
        <taxon>Pseudomonadati</taxon>
        <taxon>Pseudomonadota</taxon>
        <taxon>Alphaproteobacteria</taxon>
        <taxon>Rhodospirillales</taxon>
        <taxon>Rhodospirillaceae</taxon>
    </lineage>
</organism>
<reference evidence="2" key="1">
    <citation type="journal article" date="2019" name="Int. J. Syst. Evol. Microbiol.">
        <title>The Global Catalogue of Microorganisms (GCM) 10K type strain sequencing project: providing services to taxonomists for standard genome sequencing and annotation.</title>
        <authorList>
            <consortium name="The Broad Institute Genomics Platform"/>
            <consortium name="The Broad Institute Genome Sequencing Center for Infectious Disease"/>
            <person name="Wu L."/>
            <person name="Ma J."/>
        </authorList>
    </citation>
    <scope>NUCLEOTIDE SEQUENCE [LARGE SCALE GENOMIC DNA]</scope>
    <source>
        <strain evidence="2">CGMCC 1.19062</strain>
    </source>
</reference>
<dbReference type="EMBL" id="JBHUIP010000013">
    <property type="protein sequence ID" value="MFD2264564.1"/>
    <property type="molecule type" value="Genomic_DNA"/>
</dbReference>
<dbReference type="RefSeq" id="WP_379877655.1">
    <property type="nucleotide sequence ID" value="NZ_JBHUIP010000013.1"/>
</dbReference>
<name>A0ABW5DVQ3_9PROT</name>
<gene>
    <name evidence="1" type="ORF">ACFSM5_16785</name>
</gene>
<evidence type="ECO:0000313" key="2">
    <source>
        <dbReference type="Proteomes" id="UP001597295"/>
    </source>
</evidence>
<sequence>MDRSVVMLVDGPIGQDRRVLSAIDAYRDLGYAVQVIDVLDGRRRPSLRAWVMAACAVIKALPGLPRFFRATKRHRALAYRPWRLGVALHQTCLETLSMVARGLELRQTVAGASLVHANDLKALIVAWAGGATNILYDSHELNLFMNRRGVQLPRIFLNFALESVSWKRVRNVITISPPIRDFLLDAYGDKPLAVVENDFYRSAADIEARCEESGAEPLEFLFFGSFNTGRGIGHLVRLLQLVPEVRGRLVLMGDEALNRQRLHKAFPQGVPSNLLVTFDVTDTSGYIASLPPGRRYGWVCNEDICLSYRYSLPNKFFQSVRLGLPMVAMAETYLGTLVTDNRLGRILRADDLDSADSARAFVDALEAGFAQGNAAAEAFEPRTTGYRTALDRLLKP</sequence>
<dbReference type="Proteomes" id="UP001597295">
    <property type="component" value="Unassembled WGS sequence"/>
</dbReference>
<dbReference type="SUPFAM" id="SSF53756">
    <property type="entry name" value="UDP-Glycosyltransferase/glycogen phosphorylase"/>
    <property type="match status" value="1"/>
</dbReference>